<proteinExistence type="predicted"/>
<dbReference type="EMBL" id="JAHYIQ010000028">
    <property type="protein sequence ID" value="KAK1120896.1"/>
    <property type="molecule type" value="Genomic_DNA"/>
</dbReference>
<dbReference type="InterPro" id="IPR036812">
    <property type="entry name" value="NAD(P)_OxRdtase_dom_sf"/>
</dbReference>
<evidence type="ECO:0000313" key="3">
    <source>
        <dbReference type="Proteomes" id="UP001177670"/>
    </source>
</evidence>
<reference evidence="2" key="1">
    <citation type="submission" date="2021-10" db="EMBL/GenBank/DDBJ databases">
        <title>Melipona bicolor Genome sequencing and assembly.</title>
        <authorList>
            <person name="Araujo N.S."/>
            <person name="Arias M.C."/>
        </authorList>
    </citation>
    <scope>NUCLEOTIDE SEQUENCE</scope>
    <source>
        <strain evidence="2">USP_2M_L1-L4_2017</strain>
        <tissue evidence="2">Whole body</tissue>
    </source>
</reference>
<comment type="caution">
    <text evidence="2">The sequence shown here is derived from an EMBL/GenBank/DDBJ whole genome shotgun (WGS) entry which is preliminary data.</text>
</comment>
<dbReference type="SUPFAM" id="SSF51430">
    <property type="entry name" value="NAD(P)-linked oxidoreductase"/>
    <property type="match status" value="1"/>
</dbReference>
<keyword evidence="3" id="KW-1185">Reference proteome</keyword>
<feature type="domain" description="NADP-dependent oxidoreductase" evidence="1">
    <location>
        <begin position="15"/>
        <end position="59"/>
    </location>
</feature>
<dbReference type="InterPro" id="IPR023210">
    <property type="entry name" value="NADP_OxRdtase_dom"/>
</dbReference>
<dbReference type="Gene3D" id="3.20.20.100">
    <property type="entry name" value="NADP-dependent oxidoreductase domain"/>
    <property type="match status" value="1"/>
</dbReference>
<organism evidence="2 3">
    <name type="scientific">Melipona bicolor</name>
    <dbReference type="NCBI Taxonomy" id="60889"/>
    <lineage>
        <taxon>Eukaryota</taxon>
        <taxon>Metazoa</taxon>
        <taxon>Ecdysozoa</taxon>
        <taxon>Arthropoda</taxon>
        <taxon>Hexapoda</taxon>
        <taxon>Insecta</taxon>
        <taxon>Pterygota</taxon>
        <taxon>Neoptera</taxon>
        <taxon>Endopterygota</taxon>
        <taxon>Hymenoptera</taxon>
        <taxon>Apocrita</taxon>
        <taxon>Aculeata</taxon>
        <taxon>Apoidea</taxon>
        <taxon>Anthophila</taxon>
        <taxon>Apidae</taxon>
        <taxon>Melipona</taxon>
    </lineage>
</organism>
<accession>A0AA40FL48</accession>
<dbReference type="AlphaFoldDB" id="A0AA40FL48"/>
<evidence type="ECO:0000313" key="2">
    <source>
        <dbReference type="EMBL" id="KAK1120896.1"/>
    </source>
</evidence>
<dbReference type="Proteomes" id="UP001177670">
    <property type="component" value="Unassembled WGS sequence"/>
</dbReference>
<protein>
    <submittedName>
        <fullName evidence="2">Aldose reductase</fullName>
    </submittedName>
</protein>
<name>A0AA40FL48_9HYME</name>
<gene>
    <name evidence="2" type="primary">AKR1B1</name>
    <name evidence="2" type="ORF">K0M31_010680</name>
</gene>
<dbReference type="PANTHER" id="PTHR11732">
    <property type="entry name" value="ALDO/KETO REDUCTASE"/>
    <property type="match status" value="1"/>
</dbReference>
<sequence length="84" mass="9472">MMKFYNSGNEVPSFGLGTWKSKPGEVTQAVKDAVDIGYRYIDCAHVYSNEKEVGAVLKAKIYRGCCEKAASLNYRIHFPQTRFS</sequence>
<dbReference type="GO" id="GO:0016491">
    <property type="term" value="F:oxidoreductase activity"/>
    <property type="evidence" value="ECO:0007669"/>
    <property type="project" value="InterPro"/>
</dbReference>
<dbReference type="InterPro" id="IPR020471">
    <property type="entry name" value="AKR"/>
</dbReference>
<evidence type="ECO:0000259" key="1">
    <source>
        <dbReference type="Pfam" id="PF00248"/>
    </source>
</evidence>
<dbReference type="Pfam" id="PF00248">
    <property type="entry name" value="Aldo_ket_red"/>
    <property type="match status" value="1"/>
</dbReference>